<gene>
    <name evidence="2" type="ORF">KAJ83_17595</name>
</gene>
<comment type="caution">
    <text evidence="2">The sequence shown here is derived from an EMBL/GenBank/DDBJ whole genome shotgun (WGS) entry which is preliminary data.</text>
</comment>
<dbReference type="Proteomes" id="UP000672602">
    <property type="component" value="Unassembled WGS sequence"/>
</dbReference>
<proteinExistence type="predicted"/>
<protein>
    <submittedName>
        <fullName evidence="2">Uncharacterized protein</fullName>
    </submittedName>
</protein>
<evidence type="ECO:0000313" key="2">
    <source>
        <dbReference type="EMBL" id="MBP5858837.1"/>
    </source>
</evidence>
<name>A0A8J7V492_9PROT</name>
<dbReference type="AlphaFoldDB" id="A0A8J7V492"/>
<dbReference type="RefSeq" id="WP_210683423.1">
    <property type="nucleotide sequence ID" value="NZ_JAGMWN010000011.1"/>
</dbReference>
<sequence>MIIKKEVIIIVVLVFLFILFAVGAWCPRHDQTRQNNTPVNVGHASLIKVDETTESLHIIIDGHERVRINAAGLYVDGEIALKDLSAEKGGEK</sequence>
<feature type="transmembrane region" description="Helical" evidence="1">
    <location>
        <begin position="7"/>
        <end position="25"/>
    </location>
</feature>
<evidence type="ECO:0000256" key="1">
    <source>
        <dbReference type="SAM" id="Phobius"/>
    </source>
</evidence>
<reference evidence="2" key="1">
    <citation type="submission" date="2021-04" db="EMBL/GenBank/DDBJ databases">
        <authorList>
            <person name="Zhang D.-C."/>
        </authorList>
    </citation>
    <scope>NUCLEOTIDE SEQUENCE</scope>
    <source>
        <strain evidence="2">CGMCC 1.15697</strain>
    </source>
</reference>
<organism evidence="2 3">
    <name type="scientific">Marivibrio halodurans</name>
    <dbReference type="NCBI Taxonomy" id="2039722"/>
    <lineage>
        <taxon>Bacteria</taxon>
        <taxon>Pseudomonadati</taxon>
        <taxon>Pseudomonadota</taxon>
        <taxon>Alphaproteobacteria</taxon>
        <taxon>Rhodospirillales</taxon>
        <taxon>Rhodospirillaceae</taxon>
        <taxon>Marivibrio</taxon>
    </lineage>
</organism>
<keyword evidence="1" id="KW-0472">Membrane</keyword>
<accession>A0A8J7V492</accession>
<keyword evidence="1" id="KW-1133">Transmembrane helix</keyword>
<keyword evidence="3" id="KW-1185">Reference proteome</keyword>
<dbReference type="EMBL" id="JAGMWN010000011">
    <property type="protein sequence ID" value="MBP5858837.1"/>
    <property type="molecule type" value="Genomic_DNA"/>
</dbReference>
<keyword evidence="1" id="KW-0812">Transmembrane</keyword>
<evidence type="ECO:0000313" key="3">
    <source>
        <dbReference type="Proteomes" id="UP000672602"/>
    </source>
</evidence>